<dbReference type="EMBL" id="VSSQ01103585">
    <property type="protein sequence ID" value="MPN44457.1"/>
    <property type="molecule type" value="Genomic_DNA"/>
</dbReference>
<comment type="caution">
    <text evidence="1">The sequence shown here is derived from an EMBL/GenBank/DDBJ whole genome shotgun (WGS) entry which is preliminary data.</text>
</comment>
<gene>
    <name evidence="1" type="ORF">SDC9_192022</name>
</gene>
<proteinExistence type="predicted"/>
<name>A0A645HZK6_9ZZZZ</name>
<reference evidence="1" key="1">
    <citation type="submission" date="2019-08" db="EMBL/GenBank/DDBJ databases">
        <authorList>
            <person name="Kucharzyk K."/>
            <person name="Murdoch R.W."/>
            <person name="Higgins S."/>
            <person name="Loffler F."/>
        </authorList>
    </citation>
    <scope>NUCLEOTIDE SEQUENCE</scope>
</reference>
<dbReference type="PANTHER" id="PTHR37291">
    <property type="entry name" value="5-METHYLCYTOSINE-SPECIFIC RESTRICTION ENZYME B"/>
    <property type="match status" value="1"/>
</dbReference>
<sequence>MNEIDFSLERLDFALRRRFVWFFFGYNPDTLKSIISQKKKILRSNIKDEEIDEFISRCTALNTAIENIEDLGKQYQIGHTFFAEIVDIHESFRNLEGFPRLKLMRKNASVKVLWDISIKPMLEAFLGNMDRTTKEEHINKLSRILLP</sequence>
<dbReference type="AlphaFoldDB" id="A0A645HZK6"/>
<dbReference type="InterPro" id="IPR052934">
    <property type="entry name" value="Methyl-DNA_Rec/Restrict_Enz"/>
</dbReference>
<evidence type="ECO:0000313" key="1">
    <source>
        <dbReference type="EMBL" id="MPN44457.1"/>
    </source>
</evidence>
<accession>A0A645HZK6</accession>
<organism evidence="1">
    <name type="scientific">bioreactor metagenome</name>
    <dbReference type="NCBI Taxonomy" id="1076179"/>
    <lineage>
        <taxon>unclassified sequences</taxon>
        <taxon>metagenomes</taxon>
        <taxon>ecological metagenomes</taxon>
    </lineage>
</organism>
<dbReference type="PANTHER" id="PTHR37291:SF1">
    <property type="entry name" value="TYPE IV METHYL-DIRECTED RESTRICTION ENZYME ECOKMCRB SUBUNIT"/>
    <property type="match status" value="1"/>
</dbReference>
<protein>
    <submittedName>
        <fullName evidence="1">Uncharacterized protein</fullName>
    </submittedName>
</protein>